<evidence type="ECO:0000313" key="8">
    <source>
        <dbReference type="Proteomes" id="UP001501706"/>
    </source>
</evidence>
<reference evidence="7 8" key="1">
    <citation type="journal article" date="2019" name="Int. J. Syst. Evol. Microbiol.">
        <title>The Global Catalogue of Microorganisms (GCM) 10K type strain sequencing project: providing services to taxonomists for standard genome sequencing and annotation.</title>
        <authorList>
            <consortium name="The Broad Institute Genomics Platform"/>
            <consortium name="The Broad Institute Genome Sequencing Center for Infectious Disease"/>
            <person name="Wu L."/>
            <person name="Ma J."/>
        </authorList>
    </citation>
    <scope>NUCLEOTIDE SEQUENCE [LARGE SCALE GENOMIC DNA]</scope>
    <source>
        <strain evidence="7 8">JCM 14330</strain>
    </source>
</reference>
<feature type="transmembrane region" description="Helical" evidence="5">
    <location>
        <begin position="175"/>
        <end position="197"/>
    </location>
</feature>
<dbReference type="Pfam" id="PF07690">
    <property type="entry name" value="MFS_1"/>
    <property type="match status" value="1"/>
</dbReference>
<keyword evidence="3 5" id="KW-1133">Transmembrane helix</keyword>
<evidence type="ECO:0000313" key="7">
    <source>
        <dbReference type="EMBL" id="GAA0511178.1"/>
    </source>
</evidence>
<evidence type="ECO:0000256" key="5">
    <source>
        <dbReference type="SAM" id="Phobius"/>
    </source>
</evidence>
<dbReference type="PROSITE" id="PS50850">
    <property type="entry name" value="MFS"/>
    <property type="match status" value="1"/>
</dbReference>
<dbReference type="PRINTS" id="PR01035">
    <property type="entry name" value="TCRTETA"/>
</dbReference>
<accession>A0ABN1C3S2</accession>
<gene>
    <name evidence="7" type="ORF">GCM10009097_30550</name>
</gene>
<evidence type="ECO:0000256" key="2">
    <source>
        <dbReference type="ARBA" id="ARBA00022692"/>
    </source>
</evidence>
<feature type="domain" description="Major facilitator superfamily (MFS) profile" evidence="6">
    <location>
        <begin position="22"/>
        <end position="469"/>
    </location>
</feature>
<evidence type="ECO:0000256" key="3">
    <source>
        <dbReference type="ARBA" id="ARBA00022989"/>
    </source>
</evidence>
<dbReference type="PANTHER" id="PTHR23501:SF154">
    <property type="entry name" value="MULTIDRUG-EFFLUX TRANSPORTER RV1634-RELATED"/>
    <property type="match status" value="1"/>
</dbReference>
<feature type="transmembrane region" description="Helical" evidence="5">
    <location>
        <begin position="274"/>
        <end position="297"/>
    </location>
</feature>
<dbReference type="RefSeq" id="WP_343927765.1">
    <property type="nucleotide sequence ID" value="NZ_BAAAEN010000011.1"/>
</dbReference>
<feature type="transmembrane region" description="Helical" evidence="5">
    <location>
        <begin position="145"/>
        <end position="169"/>
    </location>
</feature>
<dbReference type="PANTHER" id="PTHR23501">
    <property type="entry name" value="MAJOR FACILITATOR SUPERFAMILY"/>
    <property type="match status" value="1"/>
</dbReference>
<keyword evidence="2 5" id="KW-0812">Transmembrane</keyword>
<feature type="transmembrane region" description="Helical" evidence="5">
    <location>
        <begin position="112"/>
        <end position="133"/>
    </location>
</feature>
<comment type="subcellular location">
    <subcellularLocation>
        <location evidence="1">Membrane</location>
        <topology evidence="1">Multi-pass membrane protein</topology>
    </subcellularLocation>
</comment>
<dbReference type="InterPro" id="IPR001958">
    <property type="entry name" value="Tet-R_TetA/multi-R_MdtG-like"/>
</dbReference>
<evidence type="ECO:0000259" key="6">
    <source>
        <dbReference type="PROSITE" id="PS50850"/>
    </source>
</evidence>
<comment type="caution">
    <text evidence="7">The sequence shown here is derived from an EMBL/GenBank/DDBJ whole genome shotgun (WGS) entry which is preliminary data.</text>
</comment>
<protein>
    <submittedName>
        <fullName evidence="7">MFS transporter</fullName>
    </submittedName>
</protein>
<evidence type="ECO:0000256" key="4">
    <source>
        <dbReference type="ARBA" id="ARBA00023136"/>
    </source>
</evidence>
<feature type="transmembrane region" description="Helical" evidence="5">
    <location>
        <begin position="87"/>
        <end position="106"/>
    </location>
</feature>
<feature type="transmembrane region" description="Helical" evidence="5">
    <location>
        <begin position="24"/>
        <end position="44"/>
    </location>
</feature>
<dbReference type="EMBL" id="BAAAEN010000011">
    <property type="protein sequence ID" value="GAA0511178.1"/>
    <property type="molecule type" value="Genomic_DNA"/>
</dbReference>
<feature type="transmembrane region" description="Helical" evidence="5">
    <location>
        <begin position="209"/>
        <end position="227"/>
    </location>
</feature>
<feature type="transmembrane region" description="Helical" evidence="5">
    <location>
        <begin position="412"/>
        <end position="433"/>
    </location>
</feature>
<dbReference type="Proteomes" id="UP001501706">
    <property type="component" value="Unassembled WGS sequence"/>
</dbReference>
<feature type="transmembrane region" description="Helical" evidence="5">
    <location>
        <begin position="303"/>
        <end position="322"/>
    </location>
</feature>
<feature type="transmembrane region" description="Helical" evidence="5">
    <location>
        <begin position="445"/>
        <end position="463"/>
    </location>
</feature>
<dbReference type="InterPro" id="IPR036259">
    <property type="entry name" value="MFS_trans_sf"/>
</dbReference>
<keyword evidence="8" id="KW-1185">Reference proteome</keyword>
<sequence length="474" mass="48237">MSASTLPEASWGELLHGRNALRSIALAGGVALHAINVYVVTTILPSMIADIGGLEYYAWNTSLFVVASMVGSALSARLLELLGPRGAYLLALCAFAAGSAWCALSPSMPSLLAARTVQGFGGGVLLALSYALIRQVFEARLWPRAMGLVSGMWGVATLCGPAVGGLFAGQGHWRWAFWSLIPVAAVLAAIVSVQLPGRSRSAGDTGMRPPYATIGLLVVSVLAVSLGSLSTSAAWNLAGVAAGCVLAVGIAAIDRRAAARLLPAGAYSLSARLGLLYALMSLLVVGITTEIFVPYFLQVIHGMTPLAAGYLTAVMAGGWTLGSVGSAGRRGAAADRMVRAGPWISLGALVAMAVLTPRAGWLEGVPGLALYCLALAGVGLGIGVGWPHLLTRLFVAAPPGEENLASASITTVQLYAMSLASALAGMVANAAGLADPGGVAGAQRAALWLFGTFAIAPALAVLLSRRVAGRQETA</sequence>
<dbReference type="Gene3D" id="1.20.1720.10">
    <property type="entry name" value="Multidrug resistance protein D"/>
    <property type="match status" value="1"/>
</dbReference>
<dbReference type="InterPro" id="IPR011701">
    <property type="entry name" value="MFS"/>
</dbReference>
<feature type="transmembrane region" description="Helical" evidence="5">
    <location>
        <begin position="343"/>
        <end position="362"/>
    </location>
</feature>
<dbReference type="InterPro" id="IPR020846">
    <property type="entry name" value="MFS_dom"/>
</dbReference>
<dbReference type="Gene3D" id="1.20.1250.20">
    <property type="entry name" value="MFS general substrate transporter like domains"/>
    <property type="match status" value="1"/>
</dbReference>
<evidence type="ECO:0000256" key="1">
    <source>
        <dbReference type="ARBA" id="ARBA00004141"/>
    </source>
</evidence>
<dbReference type="SUPFAM" id="SSF103473">
    <property type="entry name" value="MFS general substrate transporter"/>
    <property type="match status" value="1"/>
</dbReference>
<organism evidence="7 8">
    <name type="scientific">Pigmentiphaga daeguensis</name>
    <dbReference type="NCBI Taxonomy" id="414049"/>
    <lineage>
        <taxon>Bacteria</taxon>
        <taxon>Pseudomonadati</taxon>
        <taxon>Pseudomonadota</taxon>
        <taxon>Betaproteobacteria</taxon>
        <taxon>Burkholderiales</taxon>
        <taxon>Alcaligenaceae</taxon>
        <taxon>Pigmentiphaga</taxon>
    </lineage>
</organism>
<proteinExistence type="predicted"/>
<feature type="transmembrane region" description="Helical" evidence="5">
    <location>
        <begin position="233"/>
        <end position="253"/>
    </location>
</feature>
<name>A0ABN1C3S2_9BURK</name>
<feature type="transmembrane region" description="Helical" evidence="5">
    <location>
        <begin position="56"/>
        <end position="75"/>
    </location>
</feature>
<feature type="transmembrane region" description="Helical" evidence="5">
    <location>
        <begin position="368"/>
        <end position="391"/>
    </location>
</feature>
<keyword evidence="4 5" id="KW-0472">Membrane</keyword>